<dbReference type="AlphaFoldDB" id="A0A7W9NGL3"/>
<sequence length="78" mass="8711">MDDNSLQEVAGILALRFAVVGGVVALVVLGLFAIALLLRRYGKLDRARQVVEPVLREQARRRGGLTNMVVERVIKERR</sequence>
<dbReference type="Proteomes" id="UP000585638">
    <property type="component" value="Unassembled WGS sequence"/>
</dbReference>
<reference evidence="2 3" key="1">
    <citation type="submission" date="2020-08" db="EMBL/GenBank/DDBJ databases">
        <title>Sequencing the genomes of 1000 actinobacteria strains.</title>
        <authorList>
            <person name="Klenk H.-P."/>
        </authorList>
    </citation>
    <scope>NUCLEOTIDE SEQUENCE [LARGE SCALE GENOMIC DNA]</scope>
    <source>
        <strain evidence="2 3">DSM 43851</strain>
    </source>
</reference>
<keyword evidence="1" id="KW-0472">Membrane</keyword>
<protein>
    <submittedName>
        <fullName evidence="2">Uncharacterized protein</fullName>
    </submittedName>
</protein>
<dbReference type="EMBL" id="JACHIR010000001">
    <property type="protein sequence ID" value="MBB5891276.1"/>
    <property type="molecule type" value="Genomic_DNA"/>
</dbReference>
<evidence type="ECO:0000313" key="2">
    <source>
        <dbReference type="EMBL" id="MBB5891276.1"/>
    </source>
</evidence>
<keyword evidence="1" id="KW-0812">Transmembrane</keyword>
<organism evidence="2 3">
    <name type="scientific">Kutzneria kofuensis</name>
    <dbReference type="NCBI Taxonomy" id="103725"/>
    <lineage>
        <taxon>Bacteria</taxon>
        <taxon>Bacillati</taxon>
        <taxon>Actinomycetota</taxon>
        <taxon>Actinomycetes</taxon>
        <taxon>Pseudonocardiales</taxon>
        <taxon>Pseudonocardiaceae</taxon>
        <taxon>Kutzneria</taxon>
    </lineage>
</organism>
<proteinExistence type="predicted"/>
<name>A0A7W9NGL3_9PSEU</name>
<keyword evidence="1" id="KW-1133">Transmembrane helix</keyword>
<evidence type="ECO:0000313" key="3">
    <source>
        <dbReference type="Proteomes" id="UP000585638"/>
    </source>
</evidence>
<accession>A0A7W9NGL3</accession>
<feature type="transmembrane region" description="Helical" evidence="1">
    <location>
        <begin position="12"/>
        <end position="38"/>
    </location>
</feature>
<comment type="caution">
    <text evidence="2">The sequence shown here is derived from an EMBL/GenBank/DDBJ whole genome shotgun (WGS) entry which is preliminary data.</text>
</comment>
<gene>
    <name evidence="2" type="ORF">BJ998_002472</name>
</gene>
<evidence type="ECO:0000256" key="1">
    <source>
        <dbReference type="SAM" id="Phobius"/>
    </source>
</evidence>
<keyword evidence="3" id="KW-1185">Reference proteome</keyword>
<dbReference type="RefSeq" id="WP_184861270.1">
    <property type="nucleotide sequence ID" value="NZ_BAAAWY010000031.1"/>
</dbReference>